<dbReference type="Gene3D" id="3.30.420.10">
    <property type="entry name" value="Ribonuclease H-like superfamily/Ribonuclease H"/>
    <property type="match status" value="1"/>
</dbReference>
<feature type="domain" description="3'-5' exonuclease" evidence="3">
    <location>
        <begin position="19"/>
        <end position="137"/>
    </location>
</feature>
<dbReference type="InterPro" id="IPR036397">
    <property type="entry name" value="RNaseH_sf"/>
</dbReference>
<dbReference type="Proteomes" id="UP000813463">
    <property type="component" value="Chromosome 5"/>
</dbReference>
<sequence length="174" mass="19401">MSDSTHKVPIGKTIVIITQVITTSDQLNQSLEDLLWYTQHDDLKRLVGLDVEKHYSSSISSTSSIEKVSAVMLCCGNYCLIIQLLHMDSNASCYLSKFLQLEGLTFVGVQIQHCLKALDRDYGIKCRNALDLDLATSGRSERGEAKREAVIACIYLAVRPLFLYDILRACILAV</sequence>
<dbReference type="GeneID" id="110776661"/>
<dbReference type="SUPFAM" id="SSF53098">
    <property type="entry name" value="Ribonuclease H-like"/>
    <property type="match status" value="1"/>
</dbReference>
<dbReference type="Pfam" id="PF01612">
    <property type="entry name" value="DNA_pol_A_exo1"/>
    <property type="match status" value="1"/>
</dbReference>
<name>A0ABM3QLN4_SPIOL</name>
<proteinExistence type="predicted"/>
<dbReference type="PANTHER" id="PTHR13620:SF105">
    <property type="entry name" value="OS01G0737700 PROTEIN"/>
    <property type="match status" value="1"/>
</dbReference>
<reference evidence="4" key="1">
    <citation type="journal article" date="2021" name="Nat. Commun.">
        <title>Genomic analyses provide insights into spinach domestication and the genetic basis of agronomic traits.</title>
        <authorList>
            <person name="Cai X."/>
            <person name="Sun X."/>
            <person name="Xu C."/>
            <person name="Sun H."/>
            <person name="Wang X."/>
            <person name="Ge C."/>
            <person name="Zhang Z."/>
            <person name="Wang Q."/>
            <person name="Fei Z."/>
            <person name="Jiao C."/>
            <person name="Wang Q."/>
        </authorList>
    </citation>
    <scope>NUCLEOTIDE SEQUENCE [LARGE SCALE GENOMIC DNA]</scope>
    <source>
        <strain evidence="4">cv. Varoflay</strain>
    </source>
</reference>
<dbReference type="InterPro" id="IPR012337">
    <property type="entry name" value="RNaseH-like_sf"/>
</dbReference>
<dbReference type="PANTHER" id="PTHR13620">
    <property type="entry name" value="3-5 EXONUCLEASE"/>
    <property type="match status" value="1"/>
</dbReference>
<gene>
    <name evidence="5" type="primary">LOC110776661</name>
</gene>
<reference evidence="5" key="2">
    <citation type="submission" date="2025-08" db="UniProtKB">
        <authorList>
            <consortium name="RefSeq"/>
        </authorList>
    </citation>
    <scope>IDENTIFICATION</scope>
    <source>
        <tissue evidence="5">Leaf</tissue>
    </source>
</reference>
<evidence type="ECO:0000256" key="1">
    <source>
        <dbReference type="ARBA" id="ARBA00022722"/>
    </source>
</evidence>
<keyword evidence="2" id="KW-0378">Hydrolase</keyword>
<keyword evidence="4" id="KW-1185">Reference proteome</keyword>
<protein>
    <recommendedName>
        <fullName evidence="3">3'-5' exonuclease domain-containing protein</fullName>
    </recommendedName>
</protein>
<evidence type="ECO:0000259" key="3">
    <source>
        <dbReference type="Pfam" id="PF01612"/>
    </source>
</evidence>
<dbReference type="RefSeq" id="XP_056684273.1">
    <property type="nucleotide sequence ID" value="XM_056828295.1"/>
</dbReference>
<evidence type="ECO:0000313" key="4">
    <source>
        <dbReference type="Proteomes" id="UP000813463"/>
    </source>
</evidence>
<dbReference type="InterPro" id="IPR051132">
    <property type="entry name" value="3-5_Exonuclease_domain"/>
</dbReference>
<evidence type="ECO:0000256" key="2">
    <source>
        <dbReference type="ARBA" id="ARBA00022801"/>
    </source>
</evidence>
<evidence type="ECO:0000313" key="5">
    <source>
        <dbReference type="RefSeq" id="XP_056684273.1"/>
    </source>
</evidence>
<dbReference type="InterPro" id="IPR002562">
    <property type="entry name" value="3'-5'_exonuclease_dom"/>
</dbReference>
<organism evidence="4 5">
    <name type="scientific">Spinacia oleracea</name>
    <name type="common">Spinach</name>
    <dbReference type="NCBI Taxonomy" id="3562"/>
    <lineage>
        <taxon>Eukaryota</taxon>
        <taxon>Viridiplantae</taxon>
        <taxon>Streptophyta</taxon>
        <taxon>Embryophyta</taxon>
        <taxon>Tracheophyta</taxon>
        <taxon>Spermatophyta</taxon>
        <taxon>Magnoliopsida</taxon>
        <taxon>eudicotyledons</taxon>
        <taxon>Gunneridae</taxon>
        <taxon>Pentapetalae</taxon>
        <taxon>Caryophyllales</taxon>
        <taxon>Chenopodiaceae</taxon>
        <taxon>Chenopodioideae</taxon>
        <taxon>Anserineae</taxon>
        <taxon>Spinacia</taxon>
    </lineage>
</organism>
<accession>A0ABM3QLN4</accession>
<keyword evidence="1" id="KW-0540">Nuclease</keyword>